<evidence type="ECO:0000313" key="3">
    <source>
        <dbReference type="Proteomes" id="UP001459277"/>
    </source>
</evidence>
<accession>A0AAW2DJ60</accession>
<protein>
    <recommendedName>
        <fullName evidence="1">Reverse transcriptase domain-containing protein</fullName>
    </recommendedName>
</protein>
<proteinExistence type="predicted"/>
<evidence type="ECO:0000313" key="2">
    <source>
        <dbReference type="EMBL" id="KAL0009842.1"/>
    </source>
</evidence>
<evidence type="ECO:0000259" key="1">
    <source>
        <dbReference type="PROSITE" id="PS50878"/>
    </source>
</evidence>
<dbReference type="PANTHER" id="PTHR46890:SF48">
    <property type="entry name" value="RNA-DIRECTED DNA POLYMERASE"/>
    <property type="match status" value="1"/>
</dbReference>
<dbReference type="Pfam" id="PF00078">
    <property type="entry name" value="RVT_1"/>
    <property type="match status" value="1"/>
</dbReference>
<dbReference type="SUPFAM" id="SSF56672">
    <property type="entry name" value="DNA/RNA polymerases"/>
    <property type="match status" value="1"/>
</dbReference>
<gene>
    <name evidence="2" type="ORF">SO802_004950</name>
</gene>
<dbReference type="InterPro" id="IPR052343">
    <property type="entry name" value="Retrotransposon-Effector_Assoc"/>
</dbReference>
<dbReference type="CDD" id="cd01650">
    <property type="entry name" value="RT_nLTR_like"/>
    <property type="match status" value="1"/>
</dbReference>
<dbReference type="PANTHER" id="PTHR46890">
    <property type="entry name" value="NON-LTR RETROLELEMENT REVERSE TRANSCRIPTASE-LIKE PROTEIN-RELATED"/>
    <property type="match status" value="1"/>
</dbReference>
<keyword evidence="3" id="KW-1185">Reference proteome</keyword>
<dbReference type="Proteomes" id="UP001459277">
    <property type="component" value="Unassembled WGS sequence"/>
</dbReference>
<name>A0AAW2DJ60_9ROSI</name>
<sequence>MVANEDWMRRFPKARVFHSAMSISDHCLLKLSLNKGRNRVKPKKRFMFEAMWTRDDRCRKVVEIAWDSVGENPECELVDRLRCCKENLQKWNWQEFGNVQHTIKQKRVKLQQLESLNGLHDKAEEVQKLKTNINKALTREEIMWSQRSRAMWIKWGDRNMKFFHATASQRQKRNSILGLMDSDQPSNFEASLSAIHPSVTPAMNASLTAEFRVDEIWNALHQMHPTKSPGPDGMSPIFYHKYWDVVGPKVIECVLKTLNSGVMPSGLNETFICLIPKVKSPQKITEYCPISLCNVSYKIISKVLANRLKRILAEVVNESQSAFMLGRLISDNVMVAFETMHCINGRRKGKDPLMALKLDMNKAYDRVEWRYLAVIMRRLGFNERWISLMMMCISTVTNSVLINGEARGSIVPSRRLRQGDPISPFLFLLCSEGLSAMLRKEEEQGNIWGIAVCRSAP</sequence>
<dbReference type="InterPro" id="IPR000477">
    <property type="entry name" value="RT_dom"/>
</dbReference>
<dbReference type="AlphaFoldDB" id="A0AAW2DJ60"/>
<dbReference type="InterPro" id="IPR043502">
    <property type="entry name" value="DNA/RNA_pol_sf"/>
</dbReference>
<comment type="caution">
    <text evidence="2">The sequence shown here is derived from an EMBL/GenBank/DDBJ whole genome shotgun (WGS) entry which is preliminary data.</text>
</comment>
<dbReference type="PROSITE" id="PS50878">
    <property type="entry name" value="RT_POL"/>
    <property type="match status" value="1"/>
</dbReference>
<feature type="domain" description="Reverse transcriptase" evidence="1">
    <location>
        <begin position="256"/>
        <end position="457"/>
    </location>
</feature>
<reference evidence="2 3" key="1">
    <citation type="submission" date="2024-01" db="EMBL/GenBank/DDBJ databases">
        <title>A telomere-to-telomere, gap-free genome of sweet tea (Lithocarpus litseifolius).</title>
        <authorList>
            <person name="Zhou J."/>
        </authorList>
    </citation>
    <scope>NUCLEOTIDE SEQUENCE [LARGE SCALE GENOMIC DNA]</scope>
    <source>
        <strain evidence="2">Zhou-2022a</strain>
        <tissue evidence="2">Leaf</tissue>
    </source>
</reference>
<organism evidence="2 3">
    <name type="scientific">Lithocarpus litseifolius</name>
    <dbReference type="NCBI Taxonomy" id="425828"/>
    <lineage>
        <taxon>Eukaryota</taxon>
        <taxon>Viridiplantae</taxon>
        <taxon>Streptophyta</taxon>
        <taxon>Embryophyta</taxon>
        <taxon>Tracheophyta</taxon>
        <taxon>Spermatophyta</taxon>
        <taxon>Magnoliopsida</taxon>
        <taxon>eudicotyledons</taxon>
        <taxon>Gunneridae</taxon>
        <taxon>Pentapetalae</taxon>
        <taxon>rosids</taxon>
        <taxon>fabids</taxon>
        <taxon>Fagales</taxon>
        <taxon>Fagaceae</taxon>
        <taxon>Lithocarpus</taxon>
    </lineage>
</organism>
<dbReference type="EMBL" id="JAZDWU010000002">
    <property type="protein sequence ID" value="KAL0009842.1"/>
    <property type="molecule type" value="Genomic_DNA"/>
</dbReference>